<dbReference type="EMBL" id="FOFP01000028">
    <property type="protein sequence ID" value="SER40615.1"/>
    <property type="molecule type" value="Genomic_DNA"/>
</dbReference>
<evidence type="ECO:0000313" key="2">
    <source>
        <dbReference type="Proteomes" id="UP000198512"/>
    </source>
</evidence>
<dbReference type="InterPro" id="IPR027417">
    <property type="entry name" value="P-loop_NTPase"/>
</dbReference>
<dbReference type="RefSeq" id="WP_069521888.1">
    <property type="nucleotide sequence ID" value="NZ_FOFP01000028.1"/>
</dbReference>
<organism evidence="1 2">
    <name type="scientific">Pseudomonas cuatrocienegasensis</name>
    <dbReference type="NCBI Taxonomy" id="543360"/>
    <lineage>
        <taxon>Bacteria</taxon>
        <taxon>Pseudomonadati</taxon>
        <taxon>Pseudomonadota</taxon>
        <taxon>Gammaproteobacteria</taxon>
        <taxon>Pseudomonadales</taxon>
        <taxon>Pseudomonadaceae</taxon>
        <taxon>Pseudomonas</taxon>
    </lineage>
</organism>
<dbReference type="Proteomes" id="UP000198512">
    <property type="component" value="Unassembled WGS sequence"/>
</dbReference>
<proteinExistence type="predicted"/>
<evidence type="ECO:0000313" key="1">
    <source>
        <dbReference type="EMBL" id="SER40615.1"/>
    </source>
</evidence>
<gene>
    <name evidence="1" type="ORF">SAMN05216600_1283</name>
</gene>
<protein>
    <recommendedName>
        <fullName evidence="3">Origin of replication binding protein</fullName>
    </recommendedName>
</protein>
<dbReference type="NCBIfam" id="NF042913">
    <property type="entry name" value="CyRepA1"/>
    <property type="match status" value="1"/>
</dbReference>
<evidence type="ECO:0008006" key="3">
    <source>
        <dbReference type="Google" id="ProtNLM"/>
    </source>
</evidence>
<dbReference type="Gene3D" id="3.40.50.300">
    <property type="entry name" value="P-loop containing nucleotide triphosphate hydrolases"/>
    <property type="match status" value="1"/>
</dbReference>
<comment type="caution">
    <text evidence="1">The sequence shown here is derived from an EMBL/GenBank/DDBJ whole genome shotgun (WGS) entry which is preliminary data.</text>
</comment>
<keyword evidence="2" id="KW-1185">Reference proteome</keyword>
<accession>A0ABY1BQT7</accession>
<dbReference type="InterPro" id="IPR049996">
    <property type="entry name" value="Slr7037-like"/>
</dbReference>
<name>A0ABY1BQT7_9PSED</name>
<reference evidence="1 2" key="1">
    <citation type="submission" date="2016-10" db="EMBL/GenBank/DDBJ databases">
        <authorList>
            <person name="Varghese N."/>
            <person name="Submissions S."/>
        </authorList>
    </citation>
    <scope>NUCLEOTIDE SEQUENCE [LARGE SCALE GENOMIC DNA]</scope>
    <source>
        <strain evidence="1 2">CIP 109853</strain>
    </source>
</reference>
<sequence>MTNAPRDNGLAAFFKERFNADPYALVDYFDGDIAAAADQVGIDWATIRNDIQLSGDKYRGKIGTTQKRYKSKVMAWGQIKRADDFDYPHFTFNNNVASIGSSTWSGLGALADLYAREGGRQASEKHQRWLDRQTAQRLEREAKRHAREQRERDQQARIQAERLAYEKVWHCGGREAFEYENKAGKILQGFVELIGQEDGSAPYLQAKGIAAIASRFKMQRMRDSHGEFCAVPLFNIAGGFVGVQRLYADKKLQGTGVKMDGVHCILGDLETADRRYAAEGFATGATVFLAELEAGNNVAVVITFNVDNLGKVLRLYKKHCPAWRFHNAADNDQWTAAGNAGLLAALEIHREHQHPGIVPNFEQLGEEALSGFKAARKGPTDWNDYAAHFGLEATAKALRARDNVYRAEKDWFPYCLQRMGVAGLGVKKHADKAIAAGMLLVPIKYSTSDVLRMVMASIPAGVELNRFEIRRFALWLAKQKLQQAQNLRGFSPETLAKSNVQHLRIEGVRAAHGGIELPVHLADLVDSLEGVVIVRAPMGAGKTERLIAPLMQAAPKAAYIAHRISLLDDAAARLNIQHYQQARADFMADISHLACCVNSLTNSKFYNDAERSWFTTIDTLCIDEASQVISHTASGPVDGRVRVFDALLDAVAVARRVLLCDADANDRVVEFCEMARPGQTITILEIEGKAEHIRVDHSDDETVWQVALDWICAGKRVLVANDSAESAKKMAALVEERIAAGEAKPVRMLLVHADSKADPDVTAFLMNPNAEAVKYDVLIYSPAISSGVSMTTPHFEHHVGLFSGNSVGPSDAIQMLRRDRTARHYLVGIGHSTSQRQTDPAALYRGIHGLDELTFEYQEDADEVRFVRKKTAFDQIWLSSVTAENRARNDFANNLLLMLIADGYQVERANLDDPETTKASRQNRAHAGELVFDKRMDLIKSVETPDEATFVRLNRQEVRSEAESAMVDRFHMQHQLGVEQFTPDDVAFYDDRGIAKVVALELLQAEEPQAKAYDDVQRKARVVLTQHRYKRATRAFLVQVFETLGVDRFTGQGEFSAAQCREVLAMVTESQEALERYNAMKVGRYIASTSAKVCATSLVKSIIERFGVTVKKRKSSGANLFTIDADKWAFVMAYVLRRQAINVHSLTTHETETAYQPKLADEAPAAPAQAAQALACSERDTLHCDGTDTDEKYPLAVTEKLLALASRCYQPLGISLARLVGALAPEVVRDFMAGRDSDAAVGRTLAFAEKLLRPDRR</sequence>
<dbReference type="SUPFAM" id="SSF52540">
    <property type="entry name" value="P-loop containing nucleoside triphosphate hydrolases"/>
    <property type="match status" value="1"/>
</dbReference>